<evidence type="ECO:0000256" key="6">
    <source>
        <dbReference type="ARBA" id="ARBA00023033"/>
    </source>
</evidence>
<dbReference type="AlphaFoldDB" id="E3JBU6"/>
<evidence type="ECO:0000256" key="2">
    <source>
        <dbReference type="ARBA" id="ARBA00022617"/>
    </source>
</evidence>
<comment type="similarity">
    <text evidence="1 7">Belongs to the cytochrome P450 family.</text>
</comment>
<dbReference type="GO" id="GO:0020037">
    <property type="term" value="F:heme binding"/>
    <property type="evidence" value="ECO:0007669"/>
    <property type="project" value="InterPro"/>
</dbReference>
<dbReference type="InterPro" id="IPR002397">
    <property type="entry name" value="Cyt_P450_B"/>
</dbReference>
<reference evidence="9 10" key="1">
    <citation type="submission" date="2010-10" db="EMBL/GenBank/DDBJ databases">
        <title>Complete sequence of Frankia sp. EuI1c.</title>
        <authorList>
            <consortium name="US DOE Joint Genome Institute"/>
            <person name="Lucas S."/>
            <person name="Copeland A."/>
            <person name="Lapidus A."/>
            <person name="Cheng J.-F."/>
            <person name="Bruce D."/>
            <person name="Goodwin L."/>
            <person name="Pitluck S."/>
            <person name="Chertkov O."/>
            <person name="Detter J.C."/>
            <person name="Han C."/>
            <person name="Tapia R."/>
            <person name="Land M."/>
            <person name="Hauser L."/>
            <person name="Jeffries C."/>
            <person name="Kyrpides N."/>
            <person name="Ivanova N."/>
            <person name="Mikhailova N."/>
            <person name="Beauchemin N."/>
            <person name="Sen A."/>
            <person name="Sur S.A."/>
            <person name="Gtari M."/>
            <person name="Wall L."/>
            <person name="Tisa L."/>
            <person name="Woyke T."/>
        </authorList>
    </citation>
    <scope>NUCLEOTIDE SEQUENCE [LARGE SCALE GENOMIC DNA]</scope>
    <source>
        <strain evidence="10">DSM 45817 / CECT 9037 / EuI1c</strain>
    </source>
</reference>
<dbReference type="PANTHER" id="PTHR46696">
    <property type="entry name" value="P450, PUTATIVE (EUROFUNG)-RELATED"/>
    <property type="match status" value="1"/>
</dbReference>
<evidence type="ECO:0000313" key="9">
    <source>
        <dbReference type="EMBL" id="ADP82256.1"/>
    </source>
</evidence>
<dbReference type="GO" id="GO:0036199">
    <property type="term" value="F:cholest-4-en-3-one 26-monooxygenase activity"/>
    <property type="evidence" value="ECO:0007669"/>
    <property type="project" value="TreeGrafter"/>
</dbReference>
<dbReference type="Pfam" id="PF00067">
    <property type="entry name" value="p450"/>
    <property type="match status" value="2"/>
</dbReference>
<dbReference type="OrthoDB" id="3215747at2"/>
<evidence type="ECO:0000256" key="8">
    <source>
        <dbReference type="SAM" id="MobiDB-lite"/>
    </source>
</evidence>
<keyword evidence="3 7" id="KW-0479">Metal-binding</keyword>
<evidence type="ECO:0000256" key="1">
    <source>
        <dbReference type="ARBA" id="ARBA00010617"/>
    </source>
</evidence>
<dbReference type="GO" id="GO:0005506">
    <property type="term" value="F:iron ion binding"/>
    <property type="evidence" value="ECO:0007669"/>
    <property type="project" value="InterPro"/>
</dbReference>
<keyword evidence="2 7" id="KW-0349">Heme</keyword>
<proteinExistence type="inferred from homology"/>
<dbReference type="KEGG" id="fri:FraEuI1c_4257"/>
<name>E3JBU6_PSEI1</name>
<dbReference type="GO" id="GO:0006707">
    <property type="term" value="P:cholesterol catabolic process"/>
    <property type="evidence" value="ECO:0007669"/>
    <property type="project" value="TreeGrafter"/>
</dbReference>
<evidence type="ECO:0000256" key="5">
    <source>
        <dbReference type="ARBA" id="ARBA00023004"/>
    </source>
</evidence>
<dbReference type="InterPro" id="IPR001128">
    <property type="entry name" value="Cyt_P450"/>
</dbReference>
<dbReference type="InterPro" id="IPR017972">
    <property type="entry name" value="Cyt_P450_CS"/>
</dbReference>
<dbReference type="Gene3D" id="1.10.630.10">
    <property type="entry name" value="Cytochrome P450"/>
    <property type="match status" value="1"/>
</dbReference>
<dbReference type="RefSeq" id="WP_013425374.1">
    <property type="nucleotide sequence ID" value="NC_014666.1"/>
</dbReference>
<dbReference type="InParanoid" id="E3JBU6"/>
<keyword evidence="10" id="KW-1185">Reference proteome</keyword>
<dbReference type="GO" id="GO:0008395">
    <property type="term" value="F:steroid hydroxylase activity"/>
    <property type="evidence" value="ECO:0007669"/>
    <property type="project" value="TreeGrafter"/>
</dbReference>
<evidence type="ECO:0000256" key="4">
    <source>
        <dbReference type="ARBA" id="ARBA00023002"/>
    </source>
</evidence>
<evidence type="ECO:0000256" key="3">
    <source>
        <dbReference type="ARBA" id="ARBA00022723"/>
    </source>
</evidence>
<dbReference type="STRING" id="298654.FraEuI1c_4257"/>
<feature type="compositionally biased region" description="Polar residues" evidence="8">
    <location>
        <begin position="52"/>
        <end position="64"/>
    </location>
</feature>
<dbReference type="PROSITE" id="PS00086">
    <property type="entry name" value="CYTOCHROME_P450"/>
    <property type="match status" value="1"/>
</dbReference>
<gene>
    <name evidence="9" type="ordered locus">FraEuI1c_4257</name>
</gene>
<evidence type="ECO:0000256" key="7">
    <source>
        <dbReference type="RuleBase" id="RU000461"/>
    </source>
</evidence>
<keyword evidence="4 7" id="KW-0560">Oxidoreductase</keyword>
<dbReference type="PANTHER" id="PTHR46696:SF4">
    <property type="entry name" value="BIOTIN BIOSYNTHESIS CYTOCHROME P450"/>
    <property type="match status" value="1"/>
</dbReference>
<dbReference type="Proteomes" id="UP000002484">
    <property type="component" value="Chromosome"/>
</dbReference>
<protein>
    <submittedName>
        <fullName evidence="9">Cytochrome P450</fullName>
    </submittedName>
</protein>
<feature type="region of interest" description="Disordered" evidence="8">
    <location>
        <begin position="49"/>
        <end position="73"/>
    </location>
</feature>
<dbReference type="eggNOG" id="COG2124">
    <property type="taxonomic scope" value="Bacteria"/>
</dbReference>
<accession>E3JBU6</accession>
<keyword evidence="5 7" id="KW-0408">Iron</keyword>
<dbReference type="HOGENOM" id="CLU_033716_0_2_11"/>
<dbReference type="InterPro" id="IPR036396">
    <property type="entry name" value="Cyt_P450_sf"/>
</dbReference>
<dbReference type="SUPFAM" id="SSF48264">
    <property type="entry name" value="Cytochrome P450"/>
    <property type="match status" value="1"/>
</dbReference>
<organism evidence="9 10">
    <name type="scientific">Pseudofrankia inefficax (strain DSM 45817 / CECT 9037 / DDB 130130 / EuI1c)</name>
    <name type="common">Frankia inefficax</name>
    <dbReference type="NCBI Taxonomy" id="298654"/>
    <lineage>
        <taxon>Bacteria</taxon>
        <taxon>Bacillati</taxon>
        <taxon>Actinomycetota</taxon>
        <taxon>Actinomycetes</taxon>
        <taxon>Frankiales</taxon>
        <taxon>Frankiaceae</taxon>
        <taxon>Pseudofrankia</taxon>
    </lineage>
</organism>
<keyword evidence="6 7" id="KW-0503">Monooxygenase</keyword>
<evidence type="ECO:0000313" key="10">
    <source>
        <dbReference type="Proteomes" id="UP000002484"/>
    </source>
</evidence>
<sequence>MALLTKDEMFAQYDWARPLREKDAFHRGEDGVLRALRFAETRQILLDHEHFSNSPDGETGNDTGTPLPYSDPPRHRHLRSLAATAFTRQRIVEMEVKVVEMMTKLLDKVADQGEMDVVADLASPLPTLVIADLLNIEPDRRDDFRRWTDAAFIIAGPMAGKDMDEIPEETFQAFGALYTFFDEIAEDRRRNPGDDLVTALTVAEINGERLAGQEVLDFCAMLLMAGSLSTAHLLANMMLCVVHHPGVLDTVRARPQVVPTLVEEVLRYFSPAPNSTPRIAKVRTTVAGQVIEAGEKVIPVVGSAHRDERVFADPDRFDIERDPNPHMGFGQGIHFCLGAPLARMEASLMLTMTAERFPGAWTIPDMKFEVNPSPSFWAPPVLPMTFSQ</sequence>
<dbReference type="FunFam" id="1.10.630.10:FF:000018">
    <property type="entry name" value="Cytochrome P450 monooxygenase"/>
    <property type="match status" value="1"/>
</dbReference>
<dbReference type="PRINTS" id="PR00359">
    <property type="entry name" value="BP450"/>
</dbReference>
<dbReference type="EMBL" id="CP002299">
    <property type="protein sequence ID" value="ADP82256.1"/>
    <property type="molecule type" value="Genomic_DNA"/>
</dbReference>